<evidence type="ECO:0000256" key="8">
    <source>
        <dbReference type="ARBA" id="ARBA00022989"/>
    </source>
</evidence>
<feature type="transmembrane region" description="Helical" evidence="12">
    <location>
        <begin position="96"/>
        <end position="115"/>
    </location>
</feature>
<evidence type="ECO:0000256" key="6">
    <source>
        <dbReference type="ARBA" id="ARBA00022826"/>
    </source>
</evidence>
<dbReference type="EMBL" id="LR907992">
    <property type="protein sequence ID" value="CAD7254235.1"/>
    <property type="molecule type" value="Genomic_DNA"/>
</dbReference>
<dbReference type="Pfam" id="PF07885">
    <property type="entry name" value="Ion_trans_2"/>
    <property type="match status" value="2"/>
</dbReference>
<gene>
    <name evidence="14" type="ORF">DSTB1V02_LOCUS13981</name>
</gene>
<evidence type="ECO:0000256" key="5">
    <source>
        <dbReference type="ARBA" id="ARBA00022692"/>
    </source>
</evidence>
<feature type="transmembrane region" description="Helical" evidence="12">
    <location>
        <begin position="127"/>
        <end position="153"/>
    </location>
</feature>
<keyword evidence="10 12" id="KW-0472">Membrane</keyword>
<name>A0A7R9AI89_9CRUS</name>
<evidence type="ECO:0000313" key="15">
    <source>
        <dbReference type="Proteomes" id="UP000677054"/>
    </source>
</evidence>
<dbReference type="InterPro" id="IPR013099">
    <property type="entry name" value="K_chnl_dom"/>
</dbReference>
<dbReference type="GO" id="GO:0030322">
    <property type="term" value="P:stabilization of membrane potential"/>
    <property type="evidence" value="ECO:0007669"/>
    <property type="project" value="TreeGrafter"/>
</dbReference>
<evidence type="ECO:0000256" key="12">
    <source>
        <dbReference type="SAM" id="Phobius"/>
    </source>
</evidence>
<dbReference type="GO" id="GO:0005886">
    <property type="term" value="C:plasma membrane"/>
    <property type="evidence" value="ECO:0007669"/>
    <property type="project" value="TreeGrafter"/>
</dbReference>
<dbReference type="PRINTS" id="PR01095">
    <property type="entry name" value="TASKCHANNEL"/>
</dbReference>
<evidence type="ECO:0000256" key="4">
    <source>
        <dbReference type="ARBA" id="ARBA00022538"/>
    </source>
</evidence>
<evidence type="ECO:0000259" key="13">
    <source>
        <dbReference type="Pfam" id="PF07885"/>
    </source>
</evidence>
<evidence type="ECO:0000256" key="1">
    <source>
        <dbReference type="ARBA" id="ARBA00004141"/>
    </source>
</evidence>
<dbReference type="PANTHER" id="PTHR11003:SF326">
    <property type="entry name" value="ACID-SENSITIVE TWO PORE DOMAIN K+ CHANNEL DTASK-6"/>
    <property type="match status" value="1"/>
</dbReference>
<evidence type="ECO:0000256" key="7">
    <source>
        <dbReference type="ARBA" id="ARBA00022958"/>
    </source>
</evidence>
<dbReference type="PANTHER" id="PTHR11003">
    <property type="entry name" value="POTASSIUM CHANNEL, SUBFAMILY K"/>
    <property type="match status" value="1"/>
</dbReference>
<dbReference type="Gene3D" id="1.10.287.70">
    <property type="match status" value="1"/>
</dbReference>
<feature type="transmembrane region" description="Helical" evidence="12">
    <location>
        <begin position="15"/>
        <end position="32"/>
    </location>
</feature>
<dbReference type="GO" id="GO:0022841">
    <property type="term" value="F:potassium ion leak channel activity"/>
    <property type="evidence" value="ECO:0007669"/>
    <property type="project" value="TreeGrafter"/>
</dbReference>
<keyword evidence="5 12" id="KW-0812">Transmembrane</keyword>
<protein>
    <recommendedName>
        <fullName evidence="13">Potassium channel domain-containing protein</fullName>
    </recommendedName>
</protein>
<reference evidence="14" key="1">
    <citation type="submission" date="2020-11" db="EMBL/GenBank/DDBJ databases">
        <authorList>
            <person name="Tran Van P."/>
        </authorList>
    </citation>
    <scope>NUCLEOTIDE SEQUENCE</scope>
</reference>
<evidence type="ECO:0000256" key="11">
    <source>
        <dbReference type="ARBA" id="ARBA00023303"/>
    </source>
</evidence>
<dbReference type="Proteomes" id="UP000677054">
    <property type="component" value="Unassembled WGS sequence"/>
</dbReference>
<keyword evidence="8 12" id="KW-1133">Transmembrane helix</keyword>
<evidence type="ECO:0000256" key="2">
    <source>
        <dbReference type="ARBA" id="ARBA00006666"/>
    </source>
</evidence>
<feature type="transmembrane region" description="Helical" evidence="12">
    <location>
        <begin position="64"/>
        <end position="84"/>
    </location>
</feature>
<keyword evidence="7" id="KW-0630">Potassium</keyword>
<keyword evidence="3" id="KW-0813">Transport</keyword>
<dbReference type="InterPro" id="IPR003092">
    <property type="entry name" value="2pore_dom_K_chnl_TASK"/>
</dbReference>
<evidence type="ECO:0000256" key="3">
    <source>
        <dbReference type="ARBA" id="ARBA00022448"/>
    </source>
</evidence>
<dbReference type="InterPro" id="IPR003280">
    <property type="entry name" value="2pore_dom_K_chnl"/>
</dbReference>
<keyword evidence="9" id="KW-0406">Ion transport</keyword>
<keyword evidence="6" id="KW-0631">Potassium channel</keyword>
<evidence type="ECO:0000313" key="14">
    <source>
        <dbReference type="EMBL" id="CAD7254235.1"/>
    </source>
</evidence>
<keyword evidence="4" id="KW-0633">Potassium transport</keyword>
<dbReference type="AlphaFoldDB" id="A0A7R9AI89"/>
<comment type="subcellular location">
    <subcellularLocation>
        <location evidence="1">Membrane</location>
        <topology evidence="1">Multi-pass membrane protein</topology>
    </subcellularLocation>
</comment>
<dbReference type="GO" id="GO:0015271">
    <property type="term" value="F:outward rectifier potassium channel activity"/>
    <property type="evidence" value="ECO:0007669"/>
    <property type="project" value="TreeGrafter"/>
</dbReference>
<dbReference type="EMBL" id="CAJPEV010008474">
    <property type="protein sequence ID" value="CAG0905283.1"/>
    <property type="molecule type" value="Genomic_DNA"/>
</dbReference>
<dbReference type="SUPFAM" id="SSF81324">
    <property type="entry name" value="Voltage-gated potassium channels"/>
    <property type="match status" value="1"/>
</dbReference>
<feature type="domain" description="Potassium channel" evidence="13">
    <location>
        <begin position="2"/>
        <end position="39"/>
    </location>
</feature>
<sequence length="314" mass="34680">MGYGHSTPYTVGGKIFTMIYATIGIPLGLVMFQSIGERLNKFSSIIIKQVKKLLKCERVEATEVNLICVVTTLSTVIITSGAAVFSHYEDWTYFESTYYCFITLTTIGFGDYVALQNGDLNSNPRYVVFSLIFILFGLTVVAASVNLLVLRFVTMNTEDERKDELEAMRTAQGAVRLEGDVITTNGSIISGHLPREAASLSDVASVCSCKYCDCWSRLLRRTKAGRARARARSRARLHTHSLNVVSGSRNGSGRDRTTVTVSKPFLVPMQTFRMAGSSAQDPDVDNVSSFEEDYCAQRYRDEAGDSLSEDRASV</sequence>
<keyword evidence="15" id="KW-1185">Reference proteome</keyword>
<proteinExistence type="inferred from homology"/>
<feature type="domain" description="Potassium channel" evidence="13">
    <location>
        <begin position="75"/>
        <end position="149"/>
    </location>
</feature>
<keyword evidence="11" id="KW-0407">Ion channel</keyword>
<accession>A0A7R9AI89</accession>
<dbReference type="OrthoDB" id="6358694at2759"/>
<organism evidence="14">
    <name type="scientific">Darwinula stevensoni</name>
    <dbReference type="NCBI Taxonomy" id="69355"/>
    <lineage>
        <taxon>Eukaryota</taxon>
        <taxon>Metazoa</taxon>
        <taxon>Ecdysozoa</taxon>
        <taxon>Arthropoda</taxon>
        <taxon>Crustacea</taxon>
        <taxon>Oligostraca</taxon>
        <taxon>Ostracoda</taxon>
        <taxon>Podocopa</taxon>
        <taxon>Podocopida</taxon>
        <taxon>Darwinulocopina</taxon>
        <taxon>Darwinuloidea</taxon>
        <taxon>Darwinulidae</taxon>
        <taxon>Darwinula</taxon>
    </lineage>
</organism>
<evidence type="ECO:0000256" key="9">
    <source>
        <dbReference type="ARBA" id="ARBA00023065"/>
    </source>
</evidence>
<evidence type="ECO:0000256" key="10">
    <source>
        <dbReference type="ARBA" id="ARBA00023136"/>
    </source>
</evidence>
<comment type="similarity">
    <text evidence="2">Belongs to the two pore domain potassium channel (TC 1.A.1.8) family.</text>
</comment>